<accession>A0AAD8NYG6</accession>
<evidence type="ECO:0000313" key="2">
    <source>
        <dbReference type="EMBL" id="KAK1425509.1"/>
    </source>
</evidence>
<dbReference type="Proteomes" id="UP001229421">
    <property type="component" value="Unassembled WGS sequence"/>
</dbReference>
<dbReference type="AlphaFoldDB" id="A0AAD8NYG6"/>
<keyword evidence="3" id="KW-1185">Reference proteome</keyword>
<protein>
    <submittedName>
        <fullName evidence="2">Uncharacterized protein</fullName>
    </submittedName>
</protein>
<evidence type="ECO:0000256" key="1">
    <source>
        <dbReference type="SAM" id="MobiDB-lite"/>
    </source>
</evidence>
<name>A0AAD8NYG6_TARER</name>
<evidence type="ECO:0000313" key="3">
    <source>
        <dbReference type="Proteomes" id="UP001229421"/>
    </source>
</evidence>
<feature type="compositionally biased region" description="Polar residues" evidence="1">
    <location>
        <begin position="1"/>
        <end position="15"/>
    </location>
</feature>
<reference evidence="2" key="1">
    <citation type="journal article" date="2023" name="bioRxiv">
        <title>Improved chromosome-level genome assembly for marigold (Tagetes erecta).</title>
        <authorList>
            <person name="Jiang F."/>
            <person name="Yuan L."/>
            <person name="Wang S."/>
            <person name="Wang H."/>
            <person name="Xu D."/>
            <person name="Wang A."/>
            <person name="Fan W."/>
        </authorList>
    </citation>
    <scope>NUCLEOTIDE SEQUENCE</scope>
    <source>
        <strain evidence="2">WSJ</strain>
        <tissue evidence="2">Leaf</tissue>
    </source>
</reference>
<proteinExistence type="predicted"/>
<dbReference type="EMBL" id="JAUHHV010000005">
    <property type="protein sequence ID" value="KAK1425509.1"/>
    <property type="molecule type" value="Genomic_DNA"/>
</dbReference>
<organism evidence="2 3">
    <name type="scientific">Tagetes erecta</name>
    <name type="common">African marigold</name>
    <dbReference type="NCBI Taxonomy" id="13708"/>
    <lineage>
        <taxon>Eukaryota</taxon>
        <taxon>Viridiplantae</taxon>
        <taxon>Streptophyta</taxon>
        <taxon>Embryophyta</taxon>
        <taxon>Tracheophyta</taxon>
        <taxon>Spermatophyta</taxon>
        <taxon>Magnoliopsida</taxon>
        <taxon>eudicotyledons</taxon>
        <taxon>Gunneridae</taxon>
        <taxon>Pentapetalae</taxon>
        <taxon>asterids</taxon>
        <taxon>campanulids</taxon>
        <taxon>Asterales</taxon>
        <taxon>Asteraceae</taxon>
        <taxon>Asteroideae</taxon>
        <taxon>Heliantheae alliance</taxon>
        <taxon>Tageteae</taxon>
        <taxon>Tagetes</taxon>
    </lineage>
</organism>
<feature type="region of interest" description="Disordered" evidence="1">
    <location>
        <begin position="1"/>
        <end position="38"/>
    </location>
</feature>
<comment type="caution">
    <text evidence="2">The sequence shown here is derived from an EMBL/GenBank/DDBJ whole genome shotgun (WGS) entry which is preliminary data.</text>
</comment>
<gene>
    <name evidence="2" type="ORF">QVD17_20861</name>
</gene>
<sequence length="74" mass="8435">MATRSTSSRGSYTEQNEVERRGSGEEVDETAEVWSTSSSADVCRYGLQTADNFLQKKQTAPYFYTNHPIFRTLF</sequence>